<dbReference type="PANTHER" id="PTHR10338">
    <property type="entry name" value="INTER-ALPHA-TRYPSIN INHIBITOR HEAVY CHAIN FAMILY MEMBER"/>
    <property type="match status" value="1"/>
</dbReference>
<sequence>MIVFLTDGRPTEDKVGTDGIISRIEAINGERVNLHTMGFGSLVDMRFLDKLAALNGGVSRRVFESLDAATQIRNFFDEISSPVLTDVSVEYLSDKIEDVTTNDLDILFSGSEMVVAGRILEGEDLLDLGENGDSRPRRQISGKLRGRSFDNNFEIDFDLDPTETSRIAESPHSIADFTERVWAFLKVKELLKGANIASNATLKEALREEALNMSLK</sequence>
<reference evidence="2" key="3">
    <citation type="submission" date="2025-09" db="UniProtKB">
        <authorList>
            <consortium name="Ensembl"/>
        </authorList>
    </citation>
    <scope>IDENTIFICATION</scope>
</reference>
<protein>
    <recommendedName>
        <fullName evidence="1">VWFA domain-containing protein</fullName>
    </recommendedName>
</protein>
<dbReference type="AlphaFoldDB" id="H2ZPC9"/>
<proteinExistence type="predicted"/>
<dbReference type="Proteomes" id="UP000007875">
    <property type="component" value="Unassembled WGS sequence"/>
</dbReference>
<name>H2ZPC9_CIOSA</name>
<dbReference type="STRING" id="51511.ENSCSAVP00000019445"/>
<dbReference type="PROSITE" id="PS50234">
    <property type="entry name" value="VWFA"/>
    <property type="match status" value="1"/>
</dbReference>
<feature type="domain" description="VWFA" evidence="1">
    <location>
        <begin position="1"/>
        <end position="79"/>
    </location>
</feature>
<dbReference type="InParanoid" id="H2ZPC9"/>
<dbReference type="Gene3D" id="3.40.50.410">
    <property type="entry name" value="von Willebrand factor, type A domain"/>
    <property type="match status" value="1"/>
</dbReference>
<dbReference type="InterPro" id="IPR002035">
    <property type="entry name" value="VWF_A"/>
</dbReference>
<reference evidence="3" key="1">
    <citation type="submission" date="2003-08" db="EMBL/GenBank/DDBJ databases">
        <authorList>
            <person name="Birren B."/>
            <person name="Nusbaum C."/>
            <person name="Abebe A."/>
            <person name="Abouelleil A."/>
            <person name="Adekoya E."/>
            <person name="Ait-zahra M."/>
            <person name="Allen N."/>
            <person name="Allen T."/>
            <person name="An P."/>
            <person name="Anderson M."/>
            <person name="Anderson S."/>
            <person name="Arachchi H."/>
            <person name="Armbruster J."/>
            <person name="Bachantsang P."/>
            <person name="Baldwin J."/>
            <person name="Barry A."/>
            <person name="Bayul T."/>
            <person name="Blitshsteyn B."/>
            <person name="Bloom T."/>
            <person name="Blye J."/>
            <person name="Boguslavskiy L."/>
            <person name="Borowsky M."/>
            <person name="Boukhgalter B."/>
            <person name="Brunache A."/>
            <person name="Butler J."/>
            <person name="Calixte N."/>
            <person name="Calvo S."/>
            <person name="Camarata J."/>
            <person name="Campo K."/>
            <person name="Chang J."/>
            <person name="Cheshatsang Y."/>
            <person name="Citroen M."/>
            <person name="Collymore A."/>
            <person name="Considine T."/>
            <person name="Cook A."/>
            <person name="Cooke P."/>
            <person name="Corum B."/>
            <person name="Cuomo C."/>
            <person name="David R."/>
            <person name="Dawoe T."/>
            <person name="Degray S."/>
            <person name="Dodge S."/>
            <person name="Dooley K."/>
            <person name="Dorje P."/>
            <person name="Dorjee K."/>
            <person name="Dorris L."/>
            <person name="Duffey N."/>
            <person name="Dupes A."/>
            <person name="Elkins T."/>
            <person name="Engels R."/>
            <person name="Erickson J."/>
            <person name="Farina A."/>
            <person name="Faro S."/>
            <person name="Ferreira P."/>
            <person name="Fischer H."/>
            <person name="Fitzgerald M."/>
            <person name="Foley K."/>
            <person name="Gage D."/>
            <person name="Galagan J."/>
            <person name="Gearin G."/>
            <person name="Gnerre S."/>
            <person name="Gnirke A."/>
            <person name="Goyette A."/>
            <person name="Graham J."/>
            <person name="Grandbois E."/>
            <person name="Gyaltsen K."/>
            <person name="Hafez N."/>
            <person name="Hagopian D."/>
            <person name="Hagos B."/>
            <person name="Hall J."/>
            <person name="Hatcher B."/>
            <person name="Heller A."/>
            <person name="Higgins H."/>
            <person name="Honan T."/>
            <person name="Horn A."/>
            <person name="Houde N."/>
            <person name="Hughes L."/>
            <person name="Hulme W."/>
            <person name="Husby E."/>
            <person name="Iliev I."/>
            <person name="Jaffe D."/>
            <person name="Jones C."/>
            <person name="Kamal M."/>
            <person name="Kamat A."/>
            <person name="Kamvysselis M."/>
            <person name="Karlsson E."/>
            <person name="Kells C."/>
            <person name="Kieu A."/>
            <person name="Kisner P."/>
            <person name="Kodira C."/>
            <person name="Kulbokas E."/>
            <person name="Labutti K."/>
            <person name="Lama D."/>
            <person name="Landers T."/>
            <person name="Leger J."/>
            <person name="Levine S."/>
            <person name="Lewis D."/>
            <person name="Lewis T."/>
            <person name="Lindblad-toh K."/>
            <person name="Liu X."/>
            <person name="Lokyitsang T."/>
            <person name="Lokyitsang Y."/>
            <person name="Lucien O."/>
            <person name="Lui A."/>
            <person name="Ma L.J."/>
            <person name="Mabbitt R."/>
            <person name="Macdonald J."/>
            <person name="Maclean C."/>
            <person name="Major J."/>
            <person name="Manning J."/>
            <person name="Marabella R."/>
            <person name="Maru K."/>
            <person name="Matthews C."/>
            <person name="Mauceli E."/>
            <person name="Mccarthy M."/>
            <person name="Mcdonough S."/>
            <person name="Mcghee T."/>
            <person name="Meldrim J."/>
            <person name="Meneus L."/>
            <person name="Mesirov J."/>
            <person name="Mihalev A."/>
            <person name="Mihova T."/>
            <person name="Mikkelsen T."/>
            <person name="Mlenga V."/>
            <person name="Moru K."/>
            <person name="Mozes J."/>
            <person name="Mulrain L."/>
            <person name="Munson G."/>
            <person name="Naylor J."/>
            <person name="Newes C."/>
            <person name="Nguyen C."/>
            <person name="Nguyen N."/>
            <person name="Nguyen T."/>
            <person name="Nicol R."/>
            <person name="Nielsen C."/>
            <person name="Nizzari M."/>
            <person name="Norbu C."/>
            <person name="Norbu N."/>
            <person name="O'donnell P."/>
            <person name="Okoawo O."/>
            <person name="O'leary S."/>
            <person name="Omotosho B."/>
            <person name="O'neill K."/>
            <person name="Osman S."/>
            <person name="Parker S."/>
            <person name="Perrin D."/>
            <person name="Phunkhang P."/>
            <person name="Piqani B."/>
            <person name="Purcell S."/>
            <person name="Rachupka T."/>
            <person name="Ramasamy U."/>
            <person name="Rameau R."/>
            <person name="Ray V."/>
            <person name="Raymond C."/>
            <person name="Retta R."/>
            <person name="Richardson S."/>
            <person name="Rise C."/>
            <person name="Rodriguez J."/>
            <person name="Rogers J."/>
            <person name="Rogov P."/>
            <person name="Rutman M."/>
            <person name="Schupbach R."/>
            <person name="Seaman C."/>
            <person name="Settipalli S."/>
            <person name="Sharpe T."/>
            <person name="Sheridan J."/>
            <person name="Sherpa N."/>
            <person name="Shi J."/>
            <person name="Smirnov S."/>
            <person name="Smith C."/>
            <person name="Sougnez C."/>
            <person name="Spencer B."/>
            <person name="Stalker J."/>
            <person name="Stange-thomann N."/>
            <person name="Stavropoulos S."/>
            <person name="Stetson K."/>
            <person name="Stone C."/>
            <person name="Stone S."/>
            <person name="Stubbs M."/>
            <person name="Talamas J."/>
            <person name="Tchuinga P."/>
            <person name="Tenzing P."/>
            <person name="Tesfaye S."/>
            <person name="Theodore J."/>
            <person name="Thoulutsang Y."/>
            <person name="Topham K."/>
            <person name="Towey S."/>
            <person name="Tsamla T."/>
            <person name="Tsomo N."/>
            <person name="Vallee D."/>
            <person name="Vassiliev H."/>
            <person name="Venkataraman V."/>
            <person name="Vinson J."/>
            <person name="Vo A."/>
            <person name="Wade C."/>
            <person name="Wang S."/>
            <person name="Wangchuk T."/>
            <person name="Wangdi T."/>
            <person name="Whittaker C."/>
            <person name="Wilkinson J."/>
            <person name="Wu Y."/>
            <person name="Wyman D."/>
            <person name="Yadav S."/>
            <person name="Yang S."/>
            <person name="Yang X."/>
            <person name="Yeager S."/>
            <person name="Yee E."/>
            <person name="Young G."/>
            <person name="Zainoun J."/>
            <person name="Zembeck L."/>
            <person name="Zimmer A."/>
            <person name="Zody M."/>
            <person name="Lander E."/>
        </authorList>
    </citation>
    <scope>NUCLEOTIDE SEQUENCE [LARGE SCALE GENOMIC DNA]</scope>
</reference>
<dbReference type="eggNOG" id="ENOG502QPS2">
    <property type="taxonomic scope" value="Eukaryota"/>
</dbReference>
<keyword evidence="3" id="KW-1185">Reference proteome</keyword>
<dbReference type="InterPro" id="IPR036465">
    <property type="entry name" value="vWFA_dom_sf"/>
</dbReference>
<dbReference type="PANTHER" id="PTHR10338:SF108">
    <property type="entry name" value="INTER-ALPHA-TRYPSIN INHIBITOR HEAVY CHAIN H4-LIKE PROTEIN"/>
    <property type="match status" value="1"/>
</dbReference>
<dbReference type="Ensembl" id="ENSCSAVT00000019655.1">
    <property type="protein sequence ID" value="ENSCSAVP00000019445.1"/>
    <property type="gene ID" value="ENSCSAVG00000011401.1"/>
</dbReference>
<dbReference type="OMA" id="KQNEFRE"/>
<dbReference type="SUPFAM" id="SSF53300">
    <property type="entry name" value="vWA-like"/>
    <property type="match status" value="1"/>
</dbReference>
<organism evidence="2 3">
    <name type="scientific">Ciona savignyi</name>
    <name type="common">Pacific transparent sea squirt</name>
    <dbReference type="NCBI Taxonomy" id="51511"/>
    <lineage>
        <taxon>Eukaryota</taxon>
        <taxon>Metazoa</taxon>
        <taxon>Chordata</taxon>
        <taxon>Tunicata</taxon>
        <taxon>Ascidiacea</taxon>
        <taxon>Phlebobranchia</taxon>
        <taxon>Cionidae</taxon>
        <taxon>Ciona</taxon>
    </lineage>
</organism>
<accession>H2ZPC9</accession>
<dbReference type="GeneTree" id="ENSGT00940000167412"/>
<evidence type="ECO:0000313" key="3">
    <source>
        <dbReference type="Proteomes" id="UP000007875"/>
    </source>
</evidence>
<dbReference type="InterPro" id="IPR050934">
    <property type="entry name" value="ITIH"/>
</dbReference>
<evidence type="ECO:0000259" key="1">
    <source>
        <dbReference type="PROSITE" id="PS50234"/>
    </source>
</evidence>
<dbReference type="HOGENOM" id="CLU_1277238_0_0_1"/>
<evidence type="ECO:0000313" key="2">
    <source>
        <dbReference type="Ensembl" id="ENSCSAVP00000019445.1"/>
    </source>
</evidence>
<reference evidence="2" key="2">
    <citation type="submission" date="2025-08" db="UniProtKB">
        <authorList>
            <consortium name="Ensembl"/>
        </authorList>
    </citation>
    <scope>IDENTIFICATION</scope>
</reference>